<evidence type="ECO:0000313" key="1">
    <source>
        <dbReference type="EMBL" id="CAB5225930.1"/>
    </source>
</evidence>
<accession>A0A6J7X8H2</accession>
<gene>
    <name evidence="1" type="ORF">UFOVP1509_22</name>
</gene>
<sequence length="207" mass="22238">AVVAPEGGRAVEREELMPAIITATQLRSVLGVSSSLYNDAYLDQIIDSAENVILPLLTQNQVSVDFYKLDSNVAYFYTARPHNFVIGQSVVVAGLPAPFSATHTVVTVSDYYFTASLTNADVTVRPIIPNGTATLSGYSAAQLYAATPAIESAMYAVSIEIFQSRTAAGGQIEGVDFTGTPYRMGRSLMNRVSSLLQPYLDVETIVQ</sequence>
<proteinExistence type="predicted"/>
<name>A0A6J7X8H2_9CAUD</name>
<dbReference type="EMBL" id="LR798358">
    <property type="protein sequence ID" value="CAB5225930.1"/>
    <property type="molecule type" value="Genomic_DNA"/>
</dbReference>
<reference evidence="1" key="1">
    <citation type="submission" date="2020-05" db="EMBL/GenBank/DDBJ databases">
        <authorList>
            <person name="Chiriac C."/>
            <person name="Salcher M."/>
            <person name="Ghai R."/>
            <person name="Kavagutti S V."/>
        </authorList>
    </citation>
    <scope>NUCLEOTIDE SEQUENCE</scope>
</reference>
<feature type="non-terminal residue" evidence="1">
    <location>
        <position position="1"/>
    </location>
</feature>
<protein>
    <submittedName>
        <fullName evidence="1">Uncharacterized protein</fullName>
    </submittedName>
</protein>
<organism evidence="1">
    <name type="scientific">uncultured Caudovirales phage</name>
    <dbReference type="NCBI Taxonomy" id="2100421"/>
    <lineage>
        <taxon>Viruses</taxon>
        <taxon>Duplodnaviria</taxon>
        <taxon>Heunggongvirae</taxon>
        <taxon>Uroviricota</taxon>
        <taxon>Caudoviricetes</taxon>
        <taxon>Peduoviridae</taxon>
        <taxon>Maltschvirus</taxon>
        <taxon>Maltschvirus maltsch</taxon>
    </lineage>
</organism>